<evidence type="ECO:0000313" key="6">
    <source>
        <dbReference type="Proteomes" id="UP000199475"/>
    </source>
</evidence>
<keyword evidence="1" id="KW-0645">Protease</keyword>
<dbReference type="PANTHER" id="PTHR43270">
    <property type="entry name" value="BETA-ALA-HIS DIPEPTIDASE"/>
    <property type="match status" value="1"/>
</dbReference>
<dbReference type="PANTHER" id="PTHR43270:SF12">
    <property type="entry name" value="SUCCINYL-DIAMINOPIMELATE DESUCCINYLASE"/>
    <property type="match status" value="1"/>
</dbReference>
<dbReference type="NCBIfam" id="NF005914">
    <property type="entry name" value="PRK07907.1"/>
    <property type="match status" value="1"/>
</dbReference>
<organism evidence="5 6">
    <name type="scientific">Tessaracoccus oleiagri</name>
    <dbReference type="NCBI Taxonomy" id="686624"/>
    <lineage>
        <taxon>Bacteria</taxon>
        <taxon>Bacillati</taxon>
        <taxon>Actinomycetota</taxon>
        <taxon>Actinomycetes</taxon>
        <taxon>Propionibacteriales</taxon>
        <taxon>Propionibacteriaceae</taxon>
        <taxon>Tessaracoccus</taxon>
    </lineage>
</organism>
<evidence type="ECO:0000259" key="4">
    <source>
        <dbReference type="Pfam" id="PF07687"/>
    </source>
</evidence>
<dbReference type="Pfam" id="PF01546">
    <property type="entry name" value="Peptidase_M20"/>
    <property type="match status" value="1"/>
</dbReference>
<gene>
    <name evidence="5" type="ORF">SAMN04488242_1647</name>
</gene>
<protein>
    <submittedName>
        <fullName evidence="5">Acetylornithine deacetylase/Succinyl-diaminopimelate desuccinylase</fullName>
    </submittedName>
</protein>
<proteinExistence type="predicted"/>
<keyword evidence="2" id="KW-0479">Metal-binding</keyword>
<sequence>MTIRAQVEGVLPGVIADLERLVAIPSISSMPEHHDDVLAAAAEVSRLLTDAGCPEVRLLEAGGKPAVYGHYPAPAGRPTVLLYAHYDVQPTGDPAKWTSAPFSATERDGRLWGRGAADDKGGIAVHLAALRAFEGKPPVGVKLFIEGEEEQGSPTITQLMDQHPDELKADVYIVADAINWEIGTPSLTTMLRGLVDAKVTVSTLEAPLHSGAYGGVVPDALTALSRLLATLHDERGNVAIEGLVSSDDVDVDYSEKRLRDEVGLLDGVEFIGDGPAAARLWTKPTASVLAIDATPVKDVANVLVASARAVVSVRIAPTQDPDAAGEALKRHLLEHAPWGAKVEVELGRGSAGSRIELSDARAQASVAAFREAFGKDPVEVGIGGSIPIVAEFAARNPEALVLVTAVVDPYSRMHGFDESLGLDDFAKAAHAEAQLLANLAEATE</sequence>
<name>A0A1G9KIA5_9ACTN</name>
<evidence type="ECO:0000256" key="1">
    <source>
        <dbReference type="ARBA" id="ARBA00022670"/>
    </source>
</evidence>
<accession>A0A1G9KIA5</accession>
<dbReference type="Gene3D" id="3.40.630.10">
    <property type="entry name" value="Zn peptidases"/>
    <property type="match status" value="1"/>
</dbReference>
<dbReference type="GO" id="GO:0008233">
    <property type="term" value="F:peptidase activity"/>
    <property type="evidence" value="ECO:0007669"/>
    <property type="project" value="UniProtKB-KW"/>
</dbReference>
<evidence type="ECO:0000256" key="3">
    <source>
        <dbReference type="ARBA" id="ARBA00022801"/>
    </source>
</evidence>
<dbReference type="InterPro" id="IPR011650">
    <property type="entry name" value="Peptidase_M20_dimer"/>
</dbReference>
<dbReference type="GO" id="GO:0006508">
    <property type="term" value="P:proteolysis"/>
    <property type="evidence" value="ECO:0007669"/>
    <property type="project" value="UniProtKB-KW"/>
</dbReference>
<dbReference type="Proteomes" id="UP000199475">
    <property type="component" value="Unassembled WGS sequence"/>
</dbReference>
<dbReference type="Pfam" id="PF07687">
    <property type="entry name" value="M20_dimer"/>
    <property type="match status" value="1"/>
</dbReference>
<feature type="domain" description="Peptidase M20 dimerisation" evidence="4">
    <location>
        <begin position="191"/>
        <end position="339"/>
    </location>
</feature>
<dbReference type="GO" id="GO:0046872">
    <property type="term" value="F:metal ion binding"/>
    <property type="evidence" value="ECO:0007669"/>
    <property type="project" value="UniProtKB-KW"/>
</dbReference>
<dbReference type="EMBL" id="FNGP01000003">
    <property type="protein sequence ID" value="SDL49342.1"/>
    <property type="molecule type" value="Genomic_DNA"/>
</dbReference>
<dbReference type="SUPFAM" id="SSF53187">
    <property type="entry name" value="Zn-dependent exopeptidases"/>
    <property type="match status" value="1"/>
</dbReference>
<dbReference type="STRING" id="686624.SAMN04488242_1647"/>
<dbReference type="InterPro" id="IPR002933">
    <property type="entry name" value="Peptidase_M20"/>
</dbReference>
<dbReference type="Gene3D" id="3.30.70.360">
    <property type="match status" value="1"/>
</dbReference>
<dbReference type="InterPro" id="IPR051458">
    <property type="entry name" value="Cyt/Met_Dipeptidase"/>
</dbReference>
<reference evidence="5 6" key="1">
    <citation type="submission" date="2016-10" db="EMBL/GenBank/DDBJ databases">
        <authorList>
            <person name="de Groot N.N."/>
        </authorList>
    </citation>
    <scope>NUCLEOTIDE SEQUENCE [LARGE SCALE GENOMIC DNA]</scope>
    <source>
        <strain evidence="5 6">CGMCC 1.9159</strain>
    </source>
</reference>
<keyword evidence="3" id="KW-0378">Hydrolase</keyword>
<keyword evidence="6" id="KW-1185">Reference proteome</keyword>
<dbReference type="AlphaFoldDB" id="A0A1G9KIA5"/>
<evidence type="ECO:0000313" key="5">
    <source>
        <dbReference type="EMBL" id="SDL49342.1"/>
    </source>
</evidence>
<evidence type="ECO:0000256" key="2">
    <source>
        <dbReference type="ARBA" id="ARBA00022723"/>
    </source>
</evidence>